<accession>A0AAN8TTH5</accession>
<evidence type="ECO:0000313" key="2">
    <source>
        <dbReference type="EMBL" id="KAK6789576.1"/>
    </source>
</evidence>
<protein>
    <submittedName>
        <fullName evidence="2">Uncharacterized protein</fullName>
    </submittedName>
</protein>
<name>A0AAN8TTH5_SOLBU</name>
<dbReference type="EMBL" id="JBANQN010000005">
    <property type="protein sequence ID" value="KAK6789576.1"/>
    <property type="molecule type" value="Genomic_DNA"/>
</dbReference>
<comment type="caution">
    <text evidence="2">The sequence shown here is derived from an EMBL/GenBank/DDBJ whole genome shotgun (WGS) entry which is preliminary data.</text>
</comment>
<sequence>MENRQKQHKGLGPKCQIQNLKQETTKKKKKKKRESQKPSYNQDTTVFKSSFVIGGRPSTYSRLRRQWWTYIKDSCANDEIGLKTLVPFLCERLSSEGTDTTI</sequence>
<dbReference type="Proteomes" id="UP001371456">
    <property type="component" value="Unassembled WGS sequence"/>
</dbReference>
<organism evidence="2 3">
    <name type="scientific">Solanum bulbocastanum</name>
    <name type="common">Wild potato</name>
    <dbReference type="NCBI Taxonomy" id="147425"/>
    <lineage>
        <taxon>Eukaryota</taxon>
        <taxon>Viridiplantae</taxon>
        <taxon>Streptophyta</taxon>
        <taxon>Embryophyta</taxon>
        <taxon>Tracheophyta</taxon>
        <taxon>Spermatophyta</taxon>
        <taxon>Magnoliopsida</taxon>
        <taxon>eudicotyledons</taxon>
        <taxon>Gunneridae</taxon>
        <taxon>Pentapetalae</taxon>
        <taxon>asterids</taxon>
        <taxon>lamiids</taxon>
        <taxon>Solanales</taxon>
        <taxon>Solanaceae</taxon>
        <taxon>Solanoideae</taxon>
        <taxon>Solaneae</taxon>
        <taxon>Solanum</taxon>
    </lineage>
</organism>
<evidence type="ECO:0000256" key="1">
    <source>
        <dbReference type="SAM" id="MobiDB-lite"/>
    </source>
</evidence>
<gene>
    <name evidence="2" type="ORF">RDI58_013376</name>
</gene>
<dbReference type="AlphaFoldDB" id="A0AAN8TTH5"/>
<feature type="compositionally biased region" description="Basic residues" evidence="1">
    <location>
        <begin position="1"/>
        <end position="11"/>
    </location>
</feature>
<feature type="region of interest" description="Disordered" evidence="1">
    <location>
        <begin position="1"/>
        <end position="42"/>
    </location>
</feature>
<keyword evidence="3" id="KW-1185">Reference proteome</keyword>
<reference evidence="2 3" key="1">
    <citation type="submission" date="2024-02" db="EMBL/GenBank/DDBJ databases">
        <title>de novo genome assembly of Solanum bulbocastanum strain 11H21.</title>
        <authorList>
            <person name="Hosaka A.J."/>
        </authorList>
    </citation>
    <scope>NUCLEOTIDE SEQUENCE [LARGE SCALE GENOMIC DNA]</scope>
    <source>
        <tissue evidence="2">Young leaves</tissue>
    </source>
</reference>
<evidence type="ECO:0000313" key="3">
    <source>
        <dbReference type="Proteomes" id="UP001371456"/>
    </source>
</evidence>
<proteinExistence type="predicted"/>